<reference evidence="10 11" key="1">
    <citation type="submission" date="2019-07" db="EMBL/GenBank/DDBJ databases">
        <title>Whole genome shotgun sequence of Actinotalea fermentans NBRC 105374.</title>
        <authorList>
            <person name="Hosoyama A."/>
            <person name="Uohara A."/>
            <person name="Ohji S."/>
            <person name="Ichikawa N."/>
        </authorList>
    </citation>
    <scope>NUCLEOTIDE SEQUENCE [LARGE SCALE GENOMIC DNA]</scope>
    <source>
        <strain evidence="10 11">NBRC 105374</strain>
    </source>
</reference>
<feature type="transmembrane region" description="Helical" evidence="9">
    <location>
        <begin position="35"/>
        <end position="53"/>
    </location>
</feature>
<dbReference type="OrthoDB" id="3733837at2"/>
<evidence type="ECO:0000313" key="11">
    <source>
        <dbReference type="Proteomes" id="UP000321484"/>
    </source>
</evidence>
<dbReference type="PANTHER" id="PTHR34702:SF1">
    <property type="entry name" value="NA(+)_H(+) ANTIPORTER SUBUNIT F"/>
    <property type="match status" value="1"/>
</dbReference>
<keyword evidence="7 9" id="KW-0472">Membrane</keyword>
<keyword evidence="4" id="KW-1003">Cell membrane</keyword>
<evidence type="ECO:0008006" key="12">
    <source>
        <dbReference type="Google" id="ProtNLM"/>
    </source>
</evidence>
<comment type="similarity">
    <text evidence="2">Belongs to the CPA3 antiporters (TC 2.A.63) subunit F family.</text>
</comment>
<name>A0A511Z167_9CELL</name>
<keyword evidence="6 9" id="KW-1133">Transmembrane helix</keyword>
<proteinExistence type="inferred from homology"/>
<evidence type="ECO:0000256" key="1">
    <source>
        <dbReference type="ARBA" id="ARBA00004651"/>
    </source>
</evidence>
<dbReference type="AlphaFoldDB" id="A0A511Z167"/>
<evidence type="ECO:0000256" key="2">
    <source>
        <dbReference type="ARBA" id="ARBA00009212"/>
    </source>
</evidence>
<keyword evidence="5 9" id="KW-0812">Transmembrane</keyword>
<dbReference type="Proteomes" id="UP000321484">
    <property type="component" value="Unassembled WGS sequence"/>
</dbReference>
<evidence type="ECO:0000256" key="3">
    <source>
        <dbReference type="ARBA" id="ARBA00022448"/>
    </source>
</evidence>
<comment type="subcellular location">
    <subcellularLocation>
        <location evidence="1">Cell membrane</location>
        <topology evidence="1">Multi-pass membrane protein</topology>
    </subcellularLocation>
</comment>
<evidence type="ECO:0000256" key="4">
    <source>
        <dbReference type="ARBA" id="ARBA00022475"/>
    </source>
</evidence>
<feature type="region of interest" description="Disordered" evidence="8">
    <location>
        <begin position="106"/>
        <end position="129"/>
    </location>
</feature>
<comment type="caution">
    <text evidence="10">The sequence shown here is derived from an EMBL/GenBank/DDBJ whole genome shotgun (WGS) entry which is preliminary data.</text>
</comment>
<dbReference type="Pfam" id="PF04066">
    <property type="entry name" value="MrpF_PhaF"/>
    <property type="match status" value="1"/>
</dbReference>
<accession>A0A511Z167</accession>
<feature type="transmembrane region" description="Helical" evidence="9">
    <location>
        <begin position="60"/>
        <end position="82"/>
    </location>
</feature>
<dbReference type="InterPro" id="IPR007208">
    <property type="entry name" value="MrpF/PhaF-like"/>
</dbReference>
<dbReference type="EMBL" id="BJYK01000009">
    <property type="protein sequence ID" value="GEN81183.1"/>
    <property type="molecule type" value="Genomic_DNA"/>
</dbReference>
<dbReference type="GO" id="GO:0015385">
    <property type="term" value="F:sodium:proton antiporter activity"/>
    <property type="evidence" value="ECO:0007669"/>
    <property type="project" value="TreeGrafter"/>
</dbReference>
<organism evidence="10 11">
    <name type="scientific">Actinotalea fermentans</name>
    <dbReference type="NCBI Taxonomy" id="43671"/>
    <lineage>
        <taxon>Bacteria</taxon>
        <taxon>Bacillati</taxon>
        <taxon>Actinomycetota</taxon>
        <taxon>Actinomycetes</taxon>
        <taxon>Micrococcales</taxon>
        <taxon>Cellulomonadaceae</taxon>
        <taxon>Actinotalea</taxon>
    </lineage>
</organism>
<evidence type="ECO:0000256" key="6">
    <source>
        <dbReference type="ARBA" id="ARBA00022989"/>
    </source>
</evidence>
<sequence>MTVVVVITAVLLTAAAVLALWRVERGPSMLDRTIAVDVLTSVLVAAIATYAAWTRRADLVPVLLALSLVGFLTSVTIARFAAVEPEGEGRVLTREEADALEAARRVEEQQELSFDEEHHGGPAEGEVGR</sequence>
<dbReference type="RefSeq" id="WP_034248027.1">
    <property type="nucleotide sequence ID" value="NZ_BJYK01000009.1"/>
</dbReference>
<feature type="compositionally biased region" description="Basic and acidic residues" evidence="8">
    <location>
        <begin position="115"/>
        <end position="129"/>
    </location>
</feature>
<evidence type="ECO:0000256" key="9">
    <source>
        <dbReference type="SAM" id="Phobius"/>
    </source>
</evidence>
<evidence type="ECO:0000256" key="7">
    <source>
        <dbReference type="ARBA" id="ARBA00023136"/>
    </source>
</evidence>
<gene>
    <name evidence="10" type="ORF">AFE02nite_29170</name>
</gene>
<keyword evidence="11" id="KW-1185">Reference proteome</keyword>
<evidence type="ECO:0000256" key="8">
    <source>
        <dbReference type="SAM" id="MobiDB-lite"/>
    </source>
</evidence>
<evidence type="ECO:0000256" key="5">
    <source>
        <dbReference type="ARBA" id="ARBA00022692"/>
    </source>
</evidence>
<protein>
    <recommendedName>
        <fullName evidence="12">PH regulation protein F</fullName>
    </recommendedName>
</protein>
<dbReference type="GO" id="GO:0005886">
    <property type="term" value="C:plasma membrane"/>
    <property type="evidence" value="ECO:0007669"/>
    <property type="project" value="UniProtKB-SubCell"/>
</dbReference>
<evidence type="ECO:0000313" key="10">
    <source>
        <dbReference type="EMBL" id="GEN81183.1"/>
    </source>
</evidence>
<dbReference type="PANTHER" id="PTHR34702">
    <property type="entry name" value="NA(+)/H(+) ANTIPORTER SUBUNIT F1"/>
    <property type="match status" value="1"/>
</dbReference>
<keyword evidence="3" id="KW-0813">Transport</keyword>